<accession>B1FTT2</accession>
<sequence length="30" mass="3604">MVNYRDSARGVKVFYVYFFSELETGELARR</sequence>
<evidence type="ECO:0000313" key="2">
    <source>
        <dbReference type="Proteomes" id="UP000005045"/>
    </source>
</evidence>
<organism evidence="1 2">
    <name type="scientific">Paraburkholderia graminis (strain ATCC 700544 / DSM 17151 / LMG 18924 / NCIMB 13744 / C4D1M)</name>
    <dbReference type="NCBI Taxonomy" id="396598"/>
    <lineage>
        <taxon>Bacteria</taxon>
        <taxon>Pseudomonadati</taxon>
        <taxon>Pseudomonadota</taxon>
        <taxon>Betaproteobacteria</taxon>
        <taxon>Burkholderiales</taxon>
        <taxon>Burkholderiaceae</taxon>
        <taxon>Paraburkholderia</taxon>
    </lineage>
</organism>
<evidence type="ECO:0000313" key="1">
    <source>
        <dbReference type="EMBL" id="EDT13090.1"/>
    </source>
</evidence>
<name>B1FTT2_PARG4</name>
<reference evidence="1 2" key="1">
    <citation type="submission" date="2008-03" db="EMBL/GenBank/DDBJ databases">
        <title>Sequencing of the draft genome and assembly of Burkholderia graminis C4D1M.</title>
        <authorList>
            <consortium name="US DOE Joint Genome Institute (JGI-PGF)"/>
            <person name="Copeland A."/>
            <person name="Lucas S."/>
            <person name="Lapidus A."/>
            <person name="Glavina del Rio T."/>
            <person name="Dalin E."/>
            <person name="Tice H."/>
            <person name="Bruce D."/>
            <person name="Goodwin L."/>
            <person name="Pitluck S."/>
            <person name="Larimer F."/>
            <person name="Land M.L."/>
            <person name="Hauser L."/>
            <person name="Tiedje J."/>
            <person name="Richardson P."/>
        </authorList>
    </citation>
    <scope>NUCLEOTIDE SEQUENCE [LARGE SCALE GENOMIC DNA]</scope>
    <source>
        <strain evidence="2">ATCC 700544 / DSM 17151 / LMG 18924 / NCIMB 13744 / C4D1M</strain>
    </source>
</reference>
<dbReference type="EMBL" id="ABLD01000001">
    <property type="protein sequence ID" value="EDT13090.1"/>
    <property type="molecule type" value="Genomic_DNA"/>
</dbReference>
<dbReference type="AlphaFoldDB" id="B1FTT2"/>
<dbReference type="Proteomes" id="UP000005045">
    <property type="component" value="Unassembled WGS sequence"/>
</dbReference>
<gene>
    <name evidence="1" type="ORF">BgramDRAFT_0470</name>
</gene>
<keyword evidence="2" id="KW-1185">Reference proteome</keyword>
<proteinExistence type="predicted"/>
<comment type="caution">
    <text evidence="1">The sequence shown here is derived from an EMBL/GenBank/DDBJ whole genome shotgun (WGS) entry which is preliminary data.</text>
</comment>
<protein>
    <submittedName>
        <fullName evidence="1">Uncharacterized protein</fullName>
    </submittedName>
</protein>